<organism evidence="6 7">
    <name type="scientific">Pararhizobium antarcticum</name>
    <dbReference type="NCBI Taxonomy" id="1798805"/>
    <lineage>
        <taxon>Bacteria</taxon>
        <taxon>Pseudomonadati</taxon>
        <taxon>Pseudomonadota</taxon>
        <taxon>Alphaproteobacteria</taxon>
        <taxon>Hyphomicrobiales</taxon>
        <taxon>Rhizobiaceae</taxon>
        <taxon>Rhizobium/Agrobacterium group</taxon>
        <taxon>Pararhizobium</taxon>
    </lineage>
</organism>
<dbReference type="CDD" id="cd19997">
    <property type="entry name" value="PBP1_ABC_sugar_binding-like"/>
    <property type="match status" value="1"/>
</dbReference>
<name>A0A657LLT8_9HYPH</name>
<comment type="caution">
    <text evidence="6">The sequence shown here is derived from an EMBL/GenBank/DDBJ whole genome shotgun (WGS) entry which is preliminary data.</text>
</comment>
<proteinExistence type="inferred from homology"/>
<feature type="domain" description="Periplasmic binding protein" evidence="5">
    <location>
        <begin position="31"/>
        <end position="291"/>
    </location>
</feature>
<evidence type="ECO:0000256" key="2">
    <source>
        <dbReference type="ARBA" id="ARBA00007639"/>
    </source>
</evidence>
<comment type="subcellular location">
    <subcellularLocation>
        <location evidence="1">Cell envelope</location>
    </subcellularLocation>
</comment>
<dbReference type="EMBL" id="LSRP01000129">
    <property type="protein sequence ID" value="OJF91304.1"/>
    <property type="molecule type" value="Genomic_DNA"/>
</dbReference>
<keyword evidence="7" id="KW-1185">Reference proteome</keyword>
<dbReference type="GO" id="GO:0030313">
    <property type="term" value="C:cell envelope"/>
    <property type="evidence" value="ECO:0007669"/>
    <property type="project" value="UniProtKB-SubCell"/>
</dbReference>
<evidence type="ECO:0000256" key="1">
    <source>
        <dbReference type="ARBA" id="ARBA00004196"/>
    </source>
</evidence>
<sequence>MKFRKMLLASAALACVAMPIQAMADTAAKKIALSNNYAGNSWRQAMLTSWEKVTGEAVKAGVVAAADPFTTAENQATEQAAQIQNMILQGYDAIVINAASPTALNGAVKEACDAGITVVSFDGIVTEPCAWRIAVDFKEMGRSQVEYLSKKIPAGGNLLEIRGLAGVFVDDEISAGIHAGVAQFPQFKIVGSVHGDWAQDVAQKAVAGILPSLPEVIGVVTQGGDGYGAAQAFDAAKRPMPTIVMGNRQDELKWWKEQKEANGYETMSVSIAPGVSTLAFWVAQQILDGKEVKKDLVVPFLSISQDTLDASFASTQEGGVANVEYSQADAEKVIAEAK</sequence>
<dbReference type="SUPFAM" id="SSF53822">
    <property type="entry name" value="Periplasmic binding protein-like I"/>
    <property type="match status" value="1"/>
</dbReference>
<reference evidence="6 7" key="1">
    <citation type="submission" date="2016-02" db="EMBL/GenBank/DDBJ databases">
        <title>Genome sequencing of a beta-galactosidase producing bacteria Rhizobium sp. 59.</title>
        <authorList>
            <person name="Wang D."/>
            <person name="Kot W."/>
            <person name="Qin Y."/>
            <person name="Hansen L."/>
            <person name="Naqvi K."/>
            <person name="Rensing C."/>
        </authorList>
    </citation>
    <scope>NUCLEOTIDE SEQUENCE [LARGE SCALE GENOMIC DNA]</scope>
    <source>
        <strain evidence="6 7">59</strain>
    </source>
</reference>
<evidence type="ECO:0000259" key="5">
    <source>
        <dbReference type="Pfam" id="PF13407"/>
    </source>
</evidence>
<dbReference type="InterPro" id="IPR028082">
    <property type="entry name" value="Peripla_BP_I"/>
</dbReference>
<evidence type="ECO:0000313" key="7">
    <source>
        <dbReference type="Proteomes" id="UP000182661"/>
    </source>
</evidence>
<dbReference type="Pfam" id="PF13407">
    <property type="entry name" value="Peripla_BP_4"/>
    <property type="match status" value="1"/>
</dbReference>
<comment type="similarity">
    <text evidence="2">Belongs to the bacterial solute-binding protein 2 family.</text>
</comment>
<dbReference type="AlphaFoldDB" id="A0A657LLT8"/>
<dbReference type="GO" id="GO:0030246">
    <property type="term" value="F:carbohydrate binding"/>
    <property type="evidence" value="ECO:0007669"/>
    <property type="project" value="UniProtKB-ARBA"/>
</dbReference>
<dbReference type="PANTHER" id="PTHR46847:SF1">
    <property type="entry name" value="D-ALLOSE-BINDING PERIPLASMIC PROTEIN-RELATED"/>
    <property type="match status" value="1"/>
</dbReference>
<feature type="signal peptide" evidence="4">
    <location>
        <begin position="1"/>
        <end position="24"/>
    </location>
</feature>
<evidence type="ECO:0000313" key="6">
    <source>
        <dbReference type="EMBL" id="OJF91304.1"/>
    </source>
</evidence>
<protein>
    <submittedName>
        <fullName evidence="6">ABC transporter substrate-binding protein</fullName>
    </submittedName>
</protein>
<dbReference type="RefSeq" id="WP_071835337.1">
    <property type="nucleotide sequence ID" value="NZ_LSRP01000129.1"/>
</dbReference>
<evidence type="ECO:0000256" key="4">
    <source>
        <dbReference type="SAM" id="SignalP"/>
    </source>
</evidence>
<dbReference type="OrthoDB" id="9807861at2"/>
<keyword evidence="3 4" id="KW-0732">Signal</keyword>
<gene>
    <name evidence="6" type="ORF">AX760_07230</name>
</gene>
<feature type="chain" id="PRO_5024896992" evidence="4">
    <location>
        <begin position="25"/>
        <end position="338"/>
    </location>
</feature>
<dbReference type="InterPro" id="IPR025997">
    <property type="entry name" value="SBP_2_dom"/>
</dbReference>
<evidence type="ECO:0000256" key="3">
    <source>
        <dbReference type="ARBA" id="ARBA00022729"/>
    </source>
</evidence>
<dbReference type="Proteomes" id="UP000182661">
    <property type="component" value="Unassembled WGS sequence"/>
</dbReference>
<dbReference type="PANTHER" id="PTHR46847">
    <property type="entry name" value="D-ALLOSE-BINDING PERIPLASMIC PROTEIN-RELATED"/>
    <property type="match status" value="1"/>
</dbReference>
<accession>A0A657LLT8</accession>
<dbReference type="Gene3D" id="3.40.50.2300">
    <property type="match status" value="2"/>
</dbReference>